<comment type="caution">
    <text evidence="2">The sequence shown here is derived from an EMBL/GenBank/DDBJ whole genome shotgun (WGS) entry which is preliminary data.</text>
</comment>
<dbReference type="Proteomes" id="UP000887116">
    <property type="component" value="Unassembled WGS sequence"/>
</dbReference>
<dbReference type="AlphaFoldDB" id="A0A8X6FM90"/>
<evidence type="ECO:0000313" key="3">
    <source>
        <dbReference type="Proteomes" id="UP000887116"/>
    </source>
</evidence>
<name>A0A8X6FM90_TRICU</name>
<reference evidence="2" key="1">
    <citation type="submission" date="2020-07" db="EMBL/GenBank/DDBJ databases">
        <title>Multicomponent nature underlies the extraordinary mechanical properties of spider dragline silk.</title>
        <authorList>
            <person name="Kono N."/>
            <person name="Nakamura H."/>
            <person name="Mori M."/>
            <person name="Yoshida Y."/>
            <person name="Ohtoshi R."/>
            <person name="Malay A.D."/>
            <person name="Moran D.A.P."/>
            <person name="Tomita M."/>
            <person name="Numata K."/>
            <person name="Arakawa K."/>
        </authorList>
    </citation>
    <scope>NUCLEOTIDE SEQUENCE</scope>
</reference>
<evidence type="ECO:0000313" key="2">
    <source>
        <dbReference type="EMBL" id="GFQ84505.1"/>
    </source>
</evidence>
<dbReference type="EMBL" id="BMAO01032776">
    <property type="protein sequence ID" value="GFQ84505.1"/>
    <property type="molecule type" value="Genomic_DNA"/>
</dbReference>
<organism evidence="2 3">
    <name type="scientific">Trichonephila clavata</name>
    <name type="common">Joro spider</name>
    <name type="synonym">Nephila clavata</name>
    <dbReference type="NCBI Taxonomy" id="2740835"/>
    <lineage>
        <taxon>Eukaryota</taxon>
        <taxon>Metazoa</taxon>
        <taxon>Ecdysozoa</taxon>
        <taxon>Arthropoda</taxon>
        <taxon>Chelicerata</taxon>
        <taxon>Arachnida</taxon>
        <taxon>Araneae</taxon>
        <taxon>Araneomorphae</taxon>
        <taxon>Entelegynae</taxon>
        <taxon>Araneoidea</taxon>
        <taxon>Nephilidae</taxon>
        <taxon>Trichonephila</taxon>
    </lineage>
</organism>
<evidence type="ECO:0000256" key="1">
    <source>
        <dbReference type="SAM" id="MobiDB-lite"/>
    </source>
</evidence>
<protein>
    <submittedName>
        <fullName evidence="2">Uncharacterized protein</fullName>
    </submittedName>
</protein>
<feature type="region of interest" description="Disordered" evidence="1">
    <location>
        <begin position="66"/>
        <end position="87"/>
    </location>
</feature>
<sequence length="87" mass="9357">MGLSFEVPFLTEERDRAGFCPFALSQVSVRGRAGLGTPALPFDRCSASDKLPADTIFGALPSQFIPGDYKSHNKSTPIGEQRASPNQ</sequence>
<gene>
    <name evidence="2" type="ORF">TNCT_545911</name>
</gene>
<dbReference type="OrthoDB" id="7615239at2759"/>
<proteinExistence type="predicted"/>
<feature type="compositionally biased region" description="Polar residues" evidence="1">
    <location>
        <begin position="74"/>
        <end position="87"/>
    </location>
</feature>
<keyword evidence="3" id="KW-1185">Reference proteome</keyword>
<accession>A0A8X6FM90</accession>